<dbReference type="AlphaFoldDB" id="A0A8E2EII8"/>
<proteinExistence type="predicted"/>
<name>A0A8E2EII8_9PEZI</name>
<evidence type="ECO:0000313" key="2">
    <source>
        <dbReference type="EMBL" id="OCK84450.1"/>
    </source>
</evidence>
<feature type="region of interest" description="Disordered" evidence="1">
    <location>
        <begin position="23"/>
        <end position="49"/>
    </location>
</feature>
<accession>A0A8E2EII8</accession>
<reference evidence="2 3" key="1">
    <citation type="journal article" date="2016" name="Nat. Commun.">
        <title>Ectomycorrhizal ecology is imprinted in the genome of the dominant symbiotic fungus Cenococcum geophilum.</title>
        <authorList>
            <consortium name="DOE Joint Genome Institute"/>
            <person name="Peter M."/>
            <person name="Kohler A."/>
            <person name="Ohm R.A."/>
            <person name="Kuo A."/>
            <person name="Krutzmann J."/>
            <person name="Morin E."/>
            <person name="Arend M."/>
            <person name="Barry K.W."/>
            <person name="Binder M."/>
            <person name="Choi C."/>
            <person name="Clum A."/>
            <person name="Copeland A."/>
            <person name="Grisel N."/>
            <person name="Haridas S."/>
            <person name="Kipfer T."/>
            <person name="LaButti K."/>
            <person name="Lindquist E."/>
            <person name="Lipzen A."/>
            <person name="Maire R."/>
            <person name="Meier B."/>
            <person name="Mihaltcheva S."/>
            <person name="Molinier V."/>
            <person name="Murat C."/>
            <person name="Poggeler S."/>
            <person name="Quandt C.A."/>
            <person name="Sperisen C."/>
            <person name="Tritt A."/>
            <person name="Tisserant E."/>
            <person name="Crous P.W."/>
            <person name="Henrissat B."/>
            <person name="Nehls U."/>
            <person name="Egli S."/>
            <person name="Spatafora J.W."/>
            <person name="Grigoriev I.V."/>
            <person name="Martin F.M."/>
        </authorList>
    </citation>
    <scope>NUCLEOTIDE SEQUENCE [LARGE SCALE GENOMIC DNA]</scope>
    <source>
        <strain evidence="2 3">CBS 459.81</strain>
    </source>
</reference>
<evidence type="ECO:0000313" key="3">
    <source>
        <dbReference type="Proteomes" id="UP000250266"/>
    </source>
</evidence>
<evidence type="ECO:0000256" key="1">
    <source>
        <dbReference type="SAM" id="MobiDB-lite"/>
    </source>
</evidence>
<organism evidence="2 3">
    <name type="scientific">Lepidopterella palustris CBS 459.81</name>
    <dbReference type="NCBI Taxonomy" id="1314670"/>
    <lineage>
        <taxon>Eukaryota</taxon>
        <taxon>Fungi</taxon>
        <taxon>Dikarya</taxon>
        <taxon>Ascomycota</taxon>
        <taxon>Pezizomycotina</taxon>
        <taxon>Dothideomycetes</taxon>
        <taxon>Pleosporomycetidae</taxon>
        <taxon>Mytilinidiales</taxon>
        <taxon>Argynnaceae</taxon>
        <taxon>Lepidopterella</taxon>
    </lineage>
</organism>
<dbReference type="EMBL" id="KV744837">
    <property type="protein sequence ID" value="OCK84450.1"/>
    <property type="molecule type" value="Genomic_DNA"/>
</dbReference>
<keyword evidence="3" id="KW-1185">Reference proteome</keyword>
<dbReference type="Proteomes" id="UP000250266">
    <property type="component" value="Unassembled WGS sequence"/>
</dbReference>
<sequence length="113" mass="11835">MPSQTIPYIHALLIPAQCPKLINHPATPAPPALPSRQSHGDSPRRPAISHAHAPFSALPCASLGNLTASPATVPPKNFPQNSILMHLAPLTQAIVHCVDASSSTLADYLPLST</sequence>
<protein>
    <submittedName>
        <fullName evidence="2">Uncharacterized protein</fullName>
    </submittedName>
</protein>
<gene>
    <name evidence="2" type="ORF">K432DRAFT_121960</name>
</gene>